<protein>
    <submittedName>
        <fullName evidence="1">Uncharacterized protein</fullName>
    </submittedName>
</protein>
<reference evidence="1" key="1">
    <citation type="submission" date="2023-03" db="EMBL/GenBank/DDBJ databases">
        <authorList>
            <person name="Steffen K."/>
            <person name="Cardenas P."/>
        </authorList>
    </citation>
    <scope>NUCLEOTIDE SEQUENCE</scope>
</reference>
<dbReference type="Proteomes" id="UP001174909">
    <property type="component" value="Unassembled WGS sequence"/>
</dbReference>
<organism evidence="1 2">
    <name type="scientific">Geodia barretti</name>
    <name type="common">Barrett's horny sponge</name>
    <dbReference type="NCBI Taxonomy" id="519541"/>
    <lineage>
        <taxon>Eukaryota</taxon>
        <taxon>Metazoa</taxon>
        <taxon>Porifera</taxon>
        <taxon>Demospongiae</taxon>
        <taxon>Heteroscleromorpha</taxon>
        <taxon>Tetractinellida</taxon>
        <taxon>Astrophorina</taxon>
        <taxon>Geodiidae</taxon>
        <taxon>Geodia</taxon>
    </lineage>
</organism>
<name>A0AA35S588_GEOBA</name>
<accession>A0AA35S588</accession>
<dbReference type="EMBL" id="CASHTH010001955">
    <property type="protein sequence ID" value="CAI8022426.1"/>
    <property type="molecule type" value="Genomic_DNA"/>
</dbReference>
<comment type="caution">
    <text evidence="1">The sequence shown here is derived from an EMBL/GenBank/DDBJ whole genome shotgun (WGS) entry which is preliminary data.</text>
</comment>
<evidence type="ECO:0000313" key="1">
    <source>
        <dbReference type="EMBL" id="CAI8022426.1"/>
    </source>
</evidence>
<dbReference type="AlphaFoldDB" id="A0AA35S588"/>
<sequence>MEATPGTTKGHQESHRATTIIMNRLLIQINKSQPHLLPQCYATTQSCLKAAASYAATSHIE</sequence>
<keyword evidence="2" id="KW-1185">Reference proteome</keyword>
<gene>
    <name evidence="1" type="ORF">GBAR_LOCUS13171</name>
</gene>
<proteinExistence type="predicted"/>
<evidence type="ECO:0000313" key="2">
    <source>
        <dbReference type="Proteomes" id="UP001174909"/>
    </source>
</evidence>